<dbReference type="Pfam" id="PF06356">
    <property type="entry name" value="DUF1064"/>
    <property type="match status" value="1"/>
</dbReference>
<dbReference type="Proteomes" id="UP000008061">
    <property type="component" value="Segment"/>
</dbReference>
<accession>K4I216</accession>
<dbReference type="InterPro" id="IPR009414">
    <property type="entry name" value="DUF1064"/>
</dbReference>
<gene>
    <name evidence="1" type="ORF">8014-B2_0075</name>
</gene>
<protein>
    <recommendedName>
        <fullName evidence="3">DUF1064 domain-containing protein</fullName>
    </recommendedName>
</protein>
<dbReference type="EMBL" id="JX486088">
    <property type="protein sequence ID" value="AFU63142.1"/>
    <property type="molecule type" value="Genomic_DNA"/>
</dbReference>
<organism evidence="1 2">
    <name type="scientific">Lactobacillus phage ATCC 8014-B2</name>
    <dbReference type="NCBI Taxonomy" id="1225795"/>
    <lineage>
        <taxon>Viruses</taxon>
        <taxon>Duplodnaviria</taxon>
        <taxon>Heunggongvirae</taxon>
        <taxon>Uroviricota</taxon>
        <taxon>Caudoviricetes</taxon>
        <taxon>Tybeckvirinae</taxon>
        <taxon>Douglaswolinvirus</taxon>
        <taxon>Douglaswolinvirus B2</taxon>
    </lineage>
</organism>
<reference evidence="1 2" key="1">
    <citation type="journal article" date="2012" name="Appl. Environ. Microbiol.">
        <title>Characterization of Two Virulent Phages of Lactobacillus plantarum.</title>
        <authorList>
            <person name="Briggiler Marco M."/>
            <person name="Garneau J.E."/>
            <person name="Tremblay D."/>
            <person name="Quiberoni A."/>
            <person name="Moineau S."/>
        </authorList>
    </citation>
    <scope>NUCLEOTIDE SEQUENCE [LARGE SCALE GENOMIC DNA]</scope>
</reference>
<name>K4I216_9CAUD</name>
<proteinExistence type="predicted"/>
<keyword evidence="2" id="KW-1185">Reference proteome</keyword>
<sequence>MQNQKRAHTFQSLLTGGLQMIRSMLIMGLQHYGKKIKEGGITFDSQKEYNFYKRFLENSGYKIIVHDKFRLLDKVVINDKISIRGITYKPDFVVLDKDDLIVHVYDVKNGFTNYAIDRGANISFKLFAETYGVPVEVVVVRTHDFKTKIMGTTKKYEIQYHDNVNYDWRDNDVS</sequence>
<evidence type="ECO:0008006" key="3">
    <source>
        <dbReference type="Google" id="ProtNLM"/>
    </source>
</evidence>
<evidence type="ECO:0000313" key="1">
    <source>
        <dbReference type="EMBL" id="AFU63142.1"/>
    </source>
</evidence>
<evidence type="ECO:0000313" key="2">
    <source>
        <dbReference type="Proteomes" id="UP000008061"/>
    </source>
</evidence>